<reference evidence="1 2" key="1">
    <citation type="submission" date="2018-08" db="EMBL/GenBank/DDBJ databases">
        <title>Meiothermus terrae DSM 26712 genome sequencing project.</title>
        <authorList>
            <person name="Da Costa M.S."/>
            <person name="Albuquerque L."/>
            <person name="Raposo P."/>
            <person name="Froufe H.J.C."/>
            <person name="Barroso C.S."/>
            <person name="Egas C."/>
        </authorList>
    </citation>
    <scope>NUCLEOTIDE SEQUENCE [LARGE SCALE GENOMIC DNA]</scope>
    <source>
        <strain evidence="1 2">DSM 26712</strain>
    </source>
</reference>
<accession>A0A399EVQ9</accession>
<sequence>MPYGLLMFLRSGEGLGLHYRADGFFWIDNWGNETPSQAARPEEVARHMRELRARGDAEVTEKGARFLRQYGGRAGGDRPGGPRGRH</sequence>
<dbReference type="EMBL" id="QXDL01000025">
    <property type="protein sequence ID" value="RIH88644.1"/>
    <property type="molecule type" value="Genomic_DNA"/>
</dbReference>
<dbReference type="Proteomes" id="UP000265715">
    <property type="component" value="Unassembled WGS sequence"/>
</dbReference>
<proteinExistence type="predicted"/>
<protein>
    <submittedName>
        <fullName evidence="1">Uncharacterized protein</fullName>
    </submittedName>
</protein>
<gene>
    <name evidence="1" type="ORF">Mterra_00948</name>
</gene>
<comment type="caution">
    <text evidence="1">The sequence shown here is derived from an EMBL/GenBank/DDBJ whole genome shotgun (WGS) entry which is preliminary data.</text>
</comment>
<dbReference type="AlphaFoldDB" id="A0A399EVQ9"/>
<evidence type="ECO:0000313" key="1">
    <source>
        <dbReference type="EMBL" id="RIH88644.1"/>
    </source>
</evidence>
<keyword evidence="2" id="KW-1185">Reference proteome</keyword>
<name>A0A399EVQ9_9DEIN</name>
<organism evidence="1 2">
    <name type="scientific">Calidithermus terrae</name>
    <dbReference type="NCBI Taxonomy" id="1408545"/>
    <lineage>
        <taxon>Bacteria</taxon>
        <taxon>Thermotogati</taxon>
        <taxon>Deinococcota</taxon>
        <taxon>Deinococci</taxon>
        <taxon>Thermales</taxon>
        <taxon>Thermaceae</taxon>
        <taxon>Calidithermus</taxon>
    </lineage>
</organism>
<evidence type="ECO:0000313" key="2">
    <source>
        <dbReference type="Proteomes" id="UP000265715"/>
    </source>
</evidence>